<gene>
    <name evidence="1" type="ordered locus">Rta_06020</name>
</gene>
<keyword evidence="2" id="KW-1185">Reference proteome</keyword>
<organism evidence="1 2">
    <name type="scientific">Ramlibacter tataouinensis (strain ATCC BAA-407 / DSM 14655 / LMG 21543 / TTB310)</name>
    <dbReference type="NCBI Taxonomy" id="365046"/>
    <lineage>
        <taxon>Bacteria</taxon>
        <taxon>Pseudomonadati</taxon>
        <taxon>Pseudomonadota</taxon>
        <taxon>Betaproteobacteria</taxon>
        <taxon>Burkholderiales</taxon>
        <taxon>Comamonadaceae</taxon>
        <taxon>Ramlibacter</taxon>
    </lineage>
</organism>
<sequence length="301" mass="33953">MTTWPALPLADWRDTLATLHMWTQVVGKTRLALAPMENHWWQCTLYVTERGLTTMPMPAGSHLLTVDFDFTDHLLVLRTADGARRQFPLAPRSVAQFYAQYIEAQRELGFAPRILARPVEVEPSIPFAEDEAHVAYDREAARRWWRALIQVDRVFKRFRSSFTGKQSPAHFFWGSFDLAVTRFSGRTAPRHPGGAPNCPDYVMVEAYSHECSSAGFWPGGGAVEEAAFYAYAYPEPEGYAGHPVRPAAAAYHAKAREFILPYEAVRTAADPDATLLEFLQSTYEAASSLGRWDRAALERRP</sequence>
<evidence type="ECO:0008006" key="3">
    <source>
        <dbReference type="Google" id="ProtNLM"/>
    </source>
</evidence>
<proteinExistence type="predicted"/>
<dbReference type="PATRIC" id="fig|365046.3.peg.617"/>
<dbReference type="InterPro" id="IPR046038">
    <property type="entry name" value="DUF5996"/>
</dbReference>
<reference evidence="2" key="1">
    <citation type="submission" date="2006-01" db="EMBL/GenBank/DDBJ databases">
        <title>Genome of the cyst-dividing bacterium Ramlibacter tataouinensis.</title>
        <authorList>
            <person name="Barakat M."/>
            <person name="Ortet P."/>
            <person name="De Luca G."/>
            <person name="Jourlin-Castelli C."/>
            <person name="Ansaldi M."/>
            <person name="Py B."/>
            <person name="Fichant G."/>
            <person name="Coutinho P."/>
            <person name="Voulhoux R."/>
            <person name="Bastien O."/>
            <person name="Roy S."/>
            <person name="Marechal E."/>
            <person name="Henrissat B."/>
            <person name="Quentin Y."/>
            <person name="Noirot P."/>
            <person name="Filloux A."/>
            <person name="Mejean V."/>
            <person name="DuBow M."/>
            <person name="Barras F."/>
            <person name="Heulin T."/>
        </authorList>
    </citation>
    <scope>NUCLEOTIDE SEQUENCE [LARGE SCALE GENOMIC DNA]</scope>
    <source>
        <strain evidence="2">ATCC BAA-407 / DSM 14655 / LMG 21543 / TTB310</strain>
    </source>
</reference>
<dbReference type="AlphaFoldDB" id="F5XWB0"/>
<evidence type="ECO:0000313" key="2">
    <source>
        <dbReference type="Proteomes" id="UP000008385"/>
    </source>
</evidence>
<name>F5XWB0_RAMTT</name>
<dbReference type="HOGENOM" id="CLU_054566_0_0_4"/>
<dbReference type="KEGG" id="rta:Rta_06020"/>
<protein>
    <recommendedName>
        <fullName evidence="3">Ava_C0101 and related proteins</fullName>
    </recommendedName>
</protein>
<dbReference type="Pfam" id="PF19459">
    <property type="entry name" value="DUF5996"/>
    <property type="match status" value="1"/>
</dbReference>
<dbReference type="STRING" id="365046.Rta_06020"/>
<dbReference type="Proteomes" id="UP000008385">
    <property type="component" value="Chromosome"/>
</dbReference>
<reference evidence="1 2" key="2">
    <citation type="journal article" date="2011" name="PLoS ONE">
        <title>The Cyst-Dividing Bacterium Ramlibacter tataouinensis TTB310 Genome Reveals a Well-Stocked Toolbox for Adaptation to a Desert Environment.</title>
        <authorList>
            <person name="De Luca G."/>
            <person name="Barakat M."/>
            <person name="Ortet P."/>
            <person name="Fochesato S."/>
            <person name="Jourlin-Castelli C."/>
            <person name="Ansaldi M."/>
            <person name="Py B."/>
            <person name="Fichant G."/>
            <person name="Coutinho P.M."/>
            <person name="Voulhoux R."/>
            <person name="Bastien O."/>
            <person name="Marechal E."/>
            <person name="Henrissat B."/>
            <person name="Quentin Y."/>
            <person name="Noirot P."/>
            <person name="Filloux A."/>
            <person name="Mejean V."/>
            <person name="Dubow M.S."/>
            <person name="Barras F."/>
            <person name="Barbe V."/>
            <person name="Weissenbach J."/>
            <person name="Mihalcescu I."/>
            <person name="Vermeglio A."/>
            <person name="Achouak W."/>
            <person name="Heulin T."/>
        </authorList>
    </citation>
    <scope>NUCLEOTIDE SEQUENCE [LARGE SCALE GENOMIC DNA]</scope>
    <source>
        <strain evidence="2">ATCC BAA-407 / DSM 14655 / LMG 21543 / TTB310</strain>
    </source>
</reference>
<evidence type="ECO:0000313" key="1">
    <source>
        <dbReference type="EMBL" id="AEG91680.1"/>
    </source>
</evidence>
<dbReference type="EMBL" id="CP000245">
    <property type="protein sequence ID" value="AEG91680.1"/>
    <property type="molecule type" value="Genomic_DNA"/>
</dbReference>
<dbReference type="eggNOG" id="ENOG502Z7SC">
    <property type="taxonomic scope" value="Bacteria"/>
</dbReference>
<accession>F5XWB0</accession>
<dbReference type="RefSeq" id="WP_013899913.1">
    <property type="nucleotide sequence ID" value="NC_015677.1"/>
</dbReference>